<dbReference type="FunFam" id="3.30.300.30:FF:000015">
    <property type="entry name" value="Nonribosomal peptide synthase SidD"/>
    <property type="match status" value="1"/>
</dbReference>
<dbReference type="Proteomes" id="UP000287188">
    <property type="component" value="Unassembled WGS sequence"/>
</dbReference>
<dbReference type="NCBIfam" id="TIGR01733">
    <property type="entry name" value="AA-adenyl-dom"/>
    <property type="match status" value="1"/>
</dbReference>
<dbReference type="EMBL" id="BIFS01000002">
    <property type="protein sequence ID" value="GCE22083.1"/>
    <property type="molecule type" value="Genomic_DNA"/>
</dbReference>
<dbReference type="Pfam" id="PF00501">
    <property type="entry name" value="AMP-binding"/>
    <property type="match status" value="2"/>
</dbReference>
<dbReference type="GO" id="GO:0003824">
    <property type="term" value="F:catalytic activity"/>
    <property type="evidence" value="ECO:0007669"/>
    <property type="project" value="InterPro"/>
</dbReference>
<dbReference type="Gene3D" id="3.40.50.12780">
    <property type="entry name" value="N-terminal domain of ligase-like"/>
    <property type="match status" value="2"/>
</dbReference>
<dbReference type="FunFam" id="3.30.300.30:FF:000010">
    <property type="entry name" value="Enterobactin synthetase component F"/>
    <property type="match status" value="1"/>
</dbReference>
<dbReference type="InterPro" id="IPR020806">
    <property type="entry name" value="PKS_PP-bd"/>
</dbReference>
<dbReference type="CDD" id="cd19531">
    <property type="entry name" value="LCL_NRPS-like"/>
    <property type="match status" value="1"/>
</dbReference>
<dbReference type="FunFam" id="3.30.559.10:FF:000012">
    <property type="entry name" value="Non-ribosomal peptide synthetase"/>
    <property type="match status" value="1"/>
</dbReference>
<evidence type="ECO:0000256" key="2">
    <source>
        <dbReference type="ARBA" id="ARBA00022450"/>
    </source>
</evidence>
<dbReference type="GO" id="GO:0031177">
    <property type="term" value="F:phosphopantetheine binding"/>
    <property type="evidence" value="ECO:0007669"/>
    <property type="project" value="InterPro"/>
</dbReference>
<evidence type="ECO:0000256" key="1">
    <source>
        <dbReference type="ARBA" id="ARBA00001957"/>
    </source>
</evidence>
<accession>A0A402ASQ7</accession>
<dbReference type="SUPFAM" id="SSF56801">
    <property type="entry name" value="Acetyl-CoA synthetase-like"/>
    <property type="match status" value="2"/>
</dbReference>
<keyword evidence="3" id="KW-0597">Phosphoprotein</keyword>
<dbReference type="SUPFAM" id="SSF52777">
    <property type="entry name" value="CoA-dependent acyltransferases"/>
    <property type="match status" value="2"/>
</dbReference>
<organism evidence="5 6">
    <name type="scientific">Dictyobacter kobayashii</name>
    <dbReference type="NCBI Taxonomy" id="2014872"/>
    <lineage>
        <taxon>Bacteria</taxon>
        <taxon>Bacillati</taxon>
        <taxon>Chloroflexota</taxon>
        <taxon>Ktedonobacteria</taxon>
        <taxon>Ktedonobacterales</taxon>
        <taxon>Dictyobacteraceae</taxon>
        <taxon>Dictyobacter</taxon>
    </lineage>
</organism>
<dbReference type="PANTHER" id="PTHR45527">
    <property type="entry name" value="NONRIBOSOMAL PEPTIDE SYNTHETASE"/>
    <property type="match status" value="1"/>
</dbReference>
<dbReference type="Gene3D" id="3.30.559.10">
    <property type="entry name" value="Chloramphenicol acetyltransferase-like domain"/>
    <property type="match status" value="1"/>
</dbReference>
<dbReference type="InterPro" id="IPR006162">
    <property type="entry name" value="Ppantetheine_attach_site"/>
</dbReference>
<dbReference type="GO" id="GO:0043041">
    <property type="term" value="P:amino acid activation for nonribosomal peptide biosynthetic process"/>
    <property type="evidence" value="ECO:0007669"/>
    <property type="project" value="TreeGrafter"/>
</dbReference>
<dbReference type="InterPro" id="IPR010071">
    <property type="entry name" value="AA_adenyl_dom"/>
</dbReference>
<dbReference type="InterPro" id="IPR001242">
    <property type="entry name" value="Condensation_dom"/>
</dbReference>
<dbReference type="SUPFAM" id="SSF47336">
    <property type="entry name" value="ACP-like"/>
    <property type="match status" value="2"/>
</dbReference>
<dbReference type="InterPro" id="IPR042099">
    <property type="entry name" value="ANL_N_sf"/>
</dbReference>
<dbReference type="Pfam" id="PF00550">
    <property type="entry name" value="PP-binding"/>
    <property type="match status" value="2"/>
</dbReference>
<dbReference type="FunFam" id="1.10.1200.10:FF:000016">
    <property type="entry name" value="Non-ribosomal peptide synthase"/>
    <property type="match status" value="2"/>
</dbReference>
<proteinExistence type="predicted"/>
<dbReference type="InterPro" id="IPR009081">
    <property type="entry name" value="PP-bd_ACP"/>
</dbReference>
<dbReference type="Gene3D" id="3.30.300.30">
    <property type="match status" value="2"/>
</dbReference>
<dbReference type="InterPro" id="IPR023213">
    <property type="entry name" value="CAT-like_dom_sf"/>
</dbReference>
<dbReference type="InterPro" id="IPR020845">
    <property type="entry name" value="AMP-binding_CS"/>
</dbReference>
<feature type="domain" description="Carrier" evidence="4">
    <location>
        <begin position="368"/>
        <end position="445"/>
    </location>
</feature>
<dbReference type="PROSITE" id="PS00012">
    <property type="entry name" value="PHOSPHOPANTETHEINE"/>
    <property type="match status" value="1"/>
</dbReference>
<comment type="caution">
    <text evidence="5">The sequence shown here is derived from an EMBL/GenBank/DDBJ whole genome shotgun (WGS) entry which is preliminary data.</text>
</comment>
<dbReference type="InterPro" id="IPR025110">
    <property type="entry name" value="AMP-bd_C"/>
</dbReference>
<dbReference type="InterPro" id="IPR045851">
    <property type="entry name" value="AMP-bd_C_sf"/>
</dbReference>
<dbReference type="Pfam" id="PF13193">
    <property type="entry name" value="AMP-binding_C"/>
    <property type="match status" value="2"/>
</dbReference>
<keyword evidence="6" id="KW-1185">Reference proteome</keyword>
<dbReference type="Gene3D" id="3.30.559.30">
    <property type="entry name" value="Nonribosomal peptide synthetase, condensation domain"/>
    <property type="match status" value="1"/>
</dbReference>
<dbReference type="GO" id="GO:0005737">
    <property type="term" value="C:cytoplasm"/>
    <property type="evidence" value="ECO:0007669"/>
    <property type="project" value="TreeGrafter"/>
</dbReference>
<evidence type="ECO:0000256" key="3">
    <source>
        <dbReference type="ARBA" id="ARBA00022553"/>
    </source>
</evidence>
<keyword evidence="2" id="KW-0596">Phosphopantetheine</keyword>
<evidence type="ECO:0000259" key="4">
    <source>
        <dbReference type="PROSITE" id="PS50075"/>
    </source>
</evidence>
<dbReference type="PROSITE" id="PS50075">
    <property type="entry name" value="CARRIER"/>
    <property type="match status" value="2"/>
</dbReference>
<dbReference type="PANTHER" id="PTHR45527:SF1">
    <property type="entry name" value="FATTY ACID SYNTHASE"/>
    <property type="match status" value="1"/>
</dbReference>
<reference evidence="6" key="1">
    <citation type="submission" date="2018-12" db="EMBL/GenBank/DDBJ databases">
        <title>Tengunoibacter tsumagoiensis gen. nov., sp. nov., Dictyobacter kobayashii sp. nov., D. alpinus sp. nov., and D. joshuensis sp. nov. and description of Dictyobacteraceae fam. nov. within the order Ktedonobacterales isolated from Tengu-no-mugimeshi.</title>
        <authorList>
            <person name="Wang C.M."/>
            <person name="Zheng Y."/>
            <person name="Sakai Y."/>
            <person name="Toyoda A."/>
            <person name="Minakuchi Y."/>
            <person name="Abe K."/>
            <person name="Yokota A."/>
            <person name="Yabe S."/>
        </authorList>
    </citation>
    <scope>NUCLEOTIDE SEQUENCE [LARGE SCALE GENOMIC DNA]</scope>
    <source>
        <strain evidence="6">Uno11</strain>
    </source>
</reference>
<sequence length="1550" mass="172247">MKLPRSNRVQAHNLAYVIYTSGSTGQPKGVAITHHSVVTLLAWARKVYARHDVTAVLASTSICFDLSVYELFFPLTWGGKVVLVENALRLLSEPQPAGLTLINTVPSALAELLRRDCIPDTVRVINVAGEVLPRELVEQAYQQSQITRLFNLYGPSEDTTYSTYALIGAASVEAPSIGRPIANTQAYILDEYLNPAPYGARGEIYLGGDGLARGYLHRADLTAEHFIPDHLSQRMGARLYKTGDIARYRANGEIEFLGRSDSQIKLHGYRIETGEIATTLTMHPLVSKAVVLVNEERSGEKRLIAYLESGNALTADELRRFVGERLPAYMVPAAFVVLLAFPLSPNGKIDRSALPRPEFGAPVADVIAPRSATETALARIWSEVLGIEQQHIGVQQDFFTLGGHSLLAVQVQARIQHVLQCTVTLQMLFELPTIARLASWIDQTEQPLISPFPELRPRSATSRQPLPLSFSQQRLWLLDQLQPGNTAYNMPGIVRLAGNLKRTALEQSINAVLARHESLRTTFKVVDGLPVQVILSQLAITIPVRDLRQYSMQQREELVRQHAYEAAHYVFDLAHGPLIYAEMLQLQDEEHILLLTMHHSIADGWSLSILVKEVSTYYSAYVEGKSAVLPDLRVQYADYAIWQRSWLQGEALEQQRTYWKQQLGGQLSRLELPQDGQHEDAQNFQGGLQALQLTGELTEALKRLSQHEGATLYMTMLAAFQLLLYRLTDQTDIIVGSPVSGRNVPELEALIGCFVNTLVLRTDLSGNPDFYQLLQRVRRIVLEAQDHQDLPFEKILEDLQPGRYLGHSPLFDVMLNFNNTPTVALKLADLDLQLLNVLEPESKFALTLYVEERAAGLYLQLVYQRNLFSDARIMSMLDQFQQILLQLVRTPDRCIDEYSLLTPAAQNILPDPACVLNDEHYRLVPQLFEQQVTNHPDQPALNWNGRECSYRQLWQSANSVGNALLGQGLKRGEVVAIAGHISPGVIASILGVLQCGGVLLLIDPHVPEQRQHRLYEEARVSYRIVVAESAKGVLPGESLPTLCVAPADGLPMHVAAMKTPLLVDQPAPDEAAYIFFTSGTTGIPKGILGTHKGLAHFLTWQRETFSIDQKDRAAQLTRLSFDVVLRDILTPLVSGATLCIPEENDILQPEKIISWLNRERITLLHTVPTLAQTWLNALPQATPLSYLRLAFIAGEPLKGTLIRRWRQTFGDAGQLINLYGPTETTLAKCYYPVPAMVRPGVQPVGQALPATQAIVLRARDQRCGVGEAGEIVIRTPYRTLGYINAASAGSERFRPNPFRQDEQDLLYYTGDRGRYLPDGTLEILGRIDDQVKMRGIRIELSEIESILLEHPAVHGAVVAQAEDAESGEKQLLAYVMLDEKQGLSIAGLRSFARERLPAYMVPAAFMVLHTFPVTTNGKIDRRHLPPFTASNVQDEVEEIVAPRTATEQDVASIWSEILRTEQIGVTQNFFDLGGHSLLAAQVISRVGTAFGVELRLQDLFLQPTIEGMARHLEEALVMNAADEDLDALLALLEQEDEQVGSLVSESAPSA</sequence>
<evidence type="ECO:0000313" key="6">
    <source>
        <dbReference type="Proteomes" id="UP000287188"/>
    </source>
</evidence>
<gene>
    <name evidence="5" type="ORF">KDK_58830</name>
</gene>
<dbReference type="Gene3D" id="1.10.1200.10">
    <property type="entry name" value="ACP-like"/>
    <property type="match status" value="2"/>
</dbReference>
<feature type="domain" description="Carrier" evidence="4">
    <location>
        <begin position="1441"/>
        <end position="1516"/>
    </location>
</feature>
<protein>
    <recommendedName>
        <fullName evidence="4">Carrier domain-containing protein</fullName>
    </recommendedName>
</protein>
<dbReference type="PROSITE" id="PS00455">
    <property type="entry name" value="AMP_BINDING"/>
    <property type="match status" value="2"/>
</dbReference>
<dbReference type="InterPro" id="IPR036736">
    <property type="entry name" value="ACP-like_sf"/>
</dbReference>
<dbReference type="InterPro" id="IPR000873">
    <property type="entry name" value="AMP-dep_synth/lig_dom"/>
</dbReference>
<dbReference type="SMART" id="SM00823">
    <property type="entry name" value="PKS_PP"/>
    <property type="match status" value="2"/>
</dbReference>
<dbReference type="GO" id="GO:0044550">
    <property type="term" value="P:secondary metabolite biosynthetic process"/>
    <property type="evidence" value="ECO:0007669"/>
    <property type="project" value="TreeGrafter"/>
</dbReference>
<dbReference type="GO" id="GO:0072330">
    <property type="term" value="P:monocarboxylic acid biosynthetic process"/>
    <property type="evidence" value="ECO:0007669"/>
    <property type="project" value="UniProtKB-ARBA"/>
</dbReference>
<comment type="cofactor">
    <cofactor evidence="1">
        <name>pantetheine 4'-phosphate</name>
        <dbReference type="ChEBI" id="CHEBI:47942"/>
    </cofactor>
</comment>
<dbReference type="CDD" id="cd05930">
    <property type="entry name" value="A_NRPS"/>
    <property type="match status" value="1"/>
</dbReference>
<dbReference type="Pfam" id="PF00668">
    <property type="entry name" value="Condensation"/>
    <property type="match status" value="1"/>
</dbReference>
<dbReference type="GO" id="GO:0008610">
    <property type="term" value="P:lipid biosynthetic process"/>
    <property type="evidence" value="ECO:0007669"/>
    <property type="project" value="UniProtKB-ARBA"/>
</dbReference>
<name>A0A402ASQ7_9CHLR</name>
<evidence type="ECO:0000313" key="5">
    <source>
        <dbReference type="EMBL" id="GCE22083.1"/>
    </source>
</evidence>